<dbReference type="EMBL" id="FNBZ01000006">
    <property type="protein sequence ID" value="SDH07437.1"/>
    <property type="molecule type" value="Genomic_DNA"/>
</dbReference>
<dbReference type="RefSeq" id="WP_170843458.1">
    <property type="nucleotide sequence ID" value="NZ_FNBZ01000006.1"/>
</dbReference>
<keyword evidence="2" id="KW-1185">Reference proteome</keyword>
<dbReference type="InterPro" id="IPR032865">
    <property type="entry name" value="Prok-E2_A"/>
</dbReference>
<proteinExistence type="predicted"/>
<organism evidence="1 2">
    <name type="scientific">Bosea robiniae</name>
    <dbReference type="NCBI Taxonomy" id="1036780"/>
    <lineage>
        <taxon>Bacteria</taxon>
        <taxon>Pseudomonadati</taxon>
        <taxon>Pseudomonadota</taxon>
        <taxon>Alphaproteobacteria</taxon>
        <taxon>Hyphomicrobiales</taxon>
        <taxon>Boseaceae</taxon>
        <taxon>Bosea</taxon>
    </lineage>
</organism>
<reference evidence="1 2" key="1">
    <citation type="submission" date="2016-10" db="EMBL/GenBank/DDBJ databases">
        <authorList>
            <person name="Varghese N."/>
            <person name="Submissions S."/>
        </authorList>
    </citation>
    <scope>NUCLEOTIDE SEQUENCE [LARGE SCALE GENOMIC DNA]</scope>
    <source>
        <strain evidence="1 2">DSM 26672</strain>
    </source>
</reference>
<dbReference type="Pfam" id="PF14457">
    <property type="entry name" value="Prok-E2_A"/>
    <property type="match status" value="1"/>
</dbReference>
<evidence type="ECO:0000313" key="1">
    <source>
        <dbReference type="EMBL" id="SDH07437.1"/>
    </source>
</evidence>
<dbReference type="Gene3D" id="3.40.50.720">
    <property type="entry name" value="NAD(P)-binding Rossmann-like Domain"/>
    <property type="match status" value="1"/>
</dbReference>
<gene>
    <name evidence="1" type="ORF">SAMN05421844_106396</name>
</gene>
<evidence type="ECO:0000313" key="2">
    <source>
        <dbReference type="Proteomes" id="UP000199468"/>
    </source>
</evidence>
<protein>
    <submittedName>
        <fullName evidence="1">JAB domain-containing protein</fullName>
    </submittedName>
</protein>
<sequence length="758" mass="82169">MELRESVARALRQLADHPRVTAVGAPQIAAGAVRVVVDFDTNLPNRWKARGHSDCGVKAVEPITFIFTKSYPADAPLICLRDDFDRGHPHIQPGPSSIPPVPCYVDGQTREFMRLQGIRGIADQLSRWLEKAAFGALIGEDDEWEPTRRDNIDDVVVFDASAVRQLPRRDAGAVFVGSIIIKDDEVEPKSDRLSIWLASEQLALNEKIFQSLGATGGIAPALGIVAWSGHTSSGAPFVAKDYRPETVTTLAELIERGGELGCREPLVAQLDLLRRRIDGRPLRRSLFLSVVLLARRPKTVLGQGSFWELCPYLIEVRSGDDLTKPKTVPVRMLMHRDQISAALLRRASGLNEVGERSWTLLGCGSVGSKLAIHLAREGRGPSMLVDRDRLNPHNYARHALLPMGESEAMLSCSKSGQLMGALRGLGQKAEAFGGDIVGASLNDDPAHRRKLWGGDRSFLVDATGSPTITEALSLPNVIQDRPRAIETSLLGGGKIGFMGIEGPESNPSLLDLTVEGYRLLGADPAAREAAFGHEAQTIAVGQGCSSVTSAMPDSLISTLTAPMALELGRLHRDGLPSGAGALLLGTFASDGLSLHWERTRIEPFHQVSEHGMTRTTRLNARVVHLIDREIARRPGVETGGVVMGRYSEIGDVFHVVDIFPAPTDSKFSASQFELGVSGLSKALQASSDLYRGAIYPIGTWHNHLADSGPSRTDVMTAISLALAQLFPVLMLIRTPSRFRFLSLEGRLESLHPRRSSAA</sequence>
<accession>A0ABY0P3H9</accession>
<dbReference type="SUPFAM" id="SSF69572">
    <property type="entry name" value="Activating enzymes of the ubiquitin-like proteins"/>
    <property type="match status" value="1"/>
</dbReference>
<dbReference type="Proteomes" id="UP000199468">
    <property type="component" value="Unassembled WGS sequence"/>
</dbReference>
<comment type="caution">
    <text evidence="1">The sequence shown here is derived from an EMBL/GenBank/DDBJ whole genome shotgun (WGS) entry which is preliminary data.</text>
</comment>
<dbReference type="InterPro" id="IPR035985">
    <property type="entry name" value="Ubiquitin-activating_enz"/>
</dbReference>
<name>A0ABY0P3H9_9HYPH</name>